<dbReference type="Proteomes" id="UP000293360">
    <property type="component" value="Unassembled WGS sequence"/>
</dbReference>
<keyword evidence="1" id="KW-0805">Transcription regulation</keyword>
<dbReference type="GO" id="GO:0000978">
    <property type="term" value="F:RNA polymerase II cis-regulatory region sequence-specific DNA binding"/>
    <property type="evidence" value="ECO:0007669"/>
    <property type="project" value="TreeGrafter"/>
</dbReference>
<dbReference type="CDD" id="cd12148">
    <property type="entry name" value="fungal_TF_MHR"/>
    <property type="match status" value="1"/>
</dbReference>
<evidence type="ECO:0000313" key="6">
    <source>
        <dbReference type="Proteomes" id="UP000293360"/>
    </source>
</evidence>
<keyword evidence="2" id="KW-0804">Transcription</keyword>
<keyword evidence="6" id="KW-1185">Reference proteome</keyword>
<dbReference type="STRING" id="155417.A0A4Q4T9I5"/>
<dbReference type="EMBL" id="QJNU01000315">
    <property type="protein sequence ID" value="RYP02462.1"/>
    <property type="molecule type" value="Genomic_DNA"/>
</dbReference>
<name>A0A4Q4T9I5_9PEZI</name>
<dbReference type="GO" id="GO:0005634">
    <property type="term" value="C:nucleus"/>
    <property type="evidence" value="ECO:0007669"/>
    <property type="project" value="TreeGrafter"/>
</dbReference>
<evidence type="ECO:0000256" key="3">
    <source>
        <dbReference type="ARBA" id="ARBA00023242"/>
    </source>
</evidence>
<dbReference type="InterPro" id="IPR051127">
    <property type="entry name" value="Fungal_SecMet_Regulators"/>
</dbReference>
<evidence type="ECO:0000256" key="2">
    <source>
        <dbReference type="ARBA" id="ARBA00023163"/>
    </source>
</evidence>
<dbReference type="PANTHER" id="PTHR47424">
    <property type="entry name" value="REGULATORY PROTEIN GAL4"/>
    <property type="match status" value="1"/>
</dbReference>
<dbReference type="AlphaFoldDB" id="A0A4Q4T9I5"/>
<gene>
    <name evidence="5" type="ORF">DL764_005789</name>
</gene>
<accession>A0A4Q4T9I5</accession>
<feature type="transmembrane region" description="Helical" evidence="4">
    <location>
        <begin position="252"/>
        <end position="272"/>
    </location>
</feature>
<proteinExistence type="predicted"/>
<keyword evidence="4" id="KW-1133">Transmembrane helix</keyword>
<keyword evidence="3" id="KW-0539">Nucleus</keyword>
<evidence type="ECO:0000256" key="4">
    <source>
        <dbReference type="SAM" id="Phobius"/>
    </source>
</evidence>
<dbReference type="OrthoDB" id="2351791at2759"/>
<keyword evidence="4" id="KW-0812">Transmembrane</keyword>
<dbReference type="PANTHER" id="PTHR47424:SF9">
    <property type="entry name" value="TAH-2"/>
    <property type="match status" value="1"/>
</dbReference>
<evidence type="ECO:0000256" key="1">
    <source>
        <dbReference type="ARBA" id="ARBA00023015"/>
    </source>
</evidence>
<evidence type="ECO:0000313" key="5">
    <source>
        <dbReference type="EMBL" id="RYP02462.1"/>
    </source>
</evidence>
<keyword evidence="4" id="KW-0472">Membrane</keyword>
<sequence>MLENTSNCIQPSVAHGNPPVVNLDAIGGLVSTFASVTSGLVDLIDCGRFANDLTIWAGGGQKPEDVASAVNYLVLAIGSQTDAQDLAAEYFHYAKTLALASLDGNLGVDTVKAFALITLVLDLFLSVSQGRPPAMSDVDCTVPYRNTDDGGQEVFELLNASVQIFLITERIVLEVYSRRKITLQLTEGISRQLRDWSAKWLSALRRIVSVNSTSEDRPKVVGACQVLSSYYYAVMLVSRPFLIFADRPPSSWLFASALVTGVGLLGGFGRVLEKYARMAISALEFFAKEDTHATQYSIIAKSLLTSALKYLETKETKERIRIAESSSQLFGLIPKEDTVPQISVPVGTTRDLRPSTTRPGEVRNACISPASRAADSMFGEIDTSIFSLNDPLAPPSEFSHLARNPQDQVDQVFGALNLFPLLNGNGHIDLAHYL</sequence>
<comment type="caution">
    <text evidence="5">The sequence shown here is derived from an EMBL/GenBank/DDBJ whole genome shotgun (WGS) entry which is preliminary data.</text>
</comment>
<reference evidence="5 6" key="1">
    <citation type="submission" date="2018-06" db="EMBL/GenBank/DDBJ databases">
        <title>Complete Genomes of Monosporascus.</title>
        <authorList>
            <person name="Robinson A.J."/>
            <person name="Natvig D.O."/>
        </authorList>
    </citation>
    <scope>NUCLEOTIDE SEQUENCE [LARGE SCALE GENOMIC DNA]</scope>
    <source>
        <strain evidence="5 6">CBS 110550</strain>
    </source>
</reference>
<dbReference type="GO" id="GO:0000435">
    <property type="term" value="P:positive regulation of transcription from RNA polymerase II promoter by galactose"/>
    <property type="evidence" value="ECO:0007669"/>
    <property type="project" value="TreeGrafter"/>
</dbReference>
<organism evidence="5 6">
    <name type="scientific">Monosporascus ibericus</name>
    <dbReference type="NCBI Taxonomy" id="155417"/>
    <lineage>
        <taxon>Eukaryota</taxon>
        <taxon>Fungi</taxon>
        <taxon>Dikarya</taxon>
        <taxon>Ascomycota</taxon>
        <taxon>Pezizomycotina</taxon>
        <taxon>Sordariomycetes</taxon>
        <taxon>Xylariomycetidae</taxon>
        <taxon>Xylariales</taxon>
        <taxon>Xylariales incertae sedis</taxon>
        <taxon>Monosporascus</taxon>
    </lineage>
</organism>
<dbReference type="GO" id="GO:0000981">
    <property type="term" value="F:DNA-binding transcription factor activity, RNA polymerase II-specific"/>
    <property type="evidence" value="ECO:0007669"/>
    <property type="project" value="TreeGrafter"/>
</dbReference>
<evidence type="ECO:0008006" key="7">
    <source>
        <dbReference type="Google" id="ProtNLM"/>
    </source>
</evidence>
<protein>
    <recommendedName>
        <fullName evidence="7">Transcription factor domain-containing protein</fullName>
    </recommendedName>
</protein>